<comment type="caution">
    <text evidence="2">The sequence shown here is derived from an EMBL/GenBank/DDBJ whole genome shotgun (WGS) entry which is preliminary data.</text>
</comment>
<protein>
    <submittedName>
        <fullName evidence="2">Uncharacterized protein</fullName>
    </submittedName>
</protein>
<keyword evidence="1" id="KW-0732">Signal</keyword>
<feature type="signal peptide" evidence="1">
    <location>
        <begin position="1"/>
        <end position="22"/>
    </location>
</feature>
<dbReference type="RefSeq" id="WP_183252595.1">
    <property type="nucleotide sequence ID" value="NZ_BAAAFF010000004.1"/>
</dbReference>
<sequence>MKTLLIAIAGLGALALTTPAQAGGVAVCIEVGSNATGGGDDKQYFIRRSPSINSRTLERQAREDFDNRRYGGSNNWAPHCDRSRSMEHGQYVLILGGRRLDYAGAPYTRWALGYGANRTAAKREAVRQLRLRDGGYQDRHGYSVVESGSF</sequence>
<dbReference type="EMBL" id="JACHFZ010000001">
    <property type="protein sequence ID" value="MBB5291348.1"/>
    <property type="molecule type" value="Genomic_DNA"/>
</dbReference>
<evidence type="ECO:0000256" key="1">
    <source>
        <dbReference type="SAM" id="SignalP"/>
    </source>
</evidence>
<dbReference type="Proteomes" id="UP000566663">
    <property type="component" value="Unassembled WGS sequence"/>
</dbReference>
<organism evidence="2 3">
    <name type="scientific">Brevundimonas basaltis</name>
    <dbReference type="NCBI Taxonomy" id="472166"/>
    <lineage>
        <taxon>Bacteria</taxon>
        <taxon>Pseudomonadati</taxon>
        <taxon>Pseudomonadota</taxon>
        <taxon>Alphaproteobacteria</taxon>
        <taxon>Caulobacterales</taxon>
        <taxon>Caulobacteraceae</taxon>
        <taxon>Brevundimonas</taxon>
    </lineage>
</organism>
<feature type="chain" id="PRO_5030627897" evidence="1">
    <location>
        <begin position="23"/>
        <end position="150"/>
    </location>
</feature>
<proteinExistence type="predicted"/>
<evidence type="ECO:0000313" key="3">
    <source>
        <dbReference type="Proteomes" id="UP000566663"/>
    </source>
</evidence>
<keyword evidence="3" id="KW-1185">Reference proteome</keyword>
<evidence type="ECO:0000313" key="2">
    <source>
        <dbReference type="EMBL" id="MBB5291348.1"/>
    </source>
</evidence>
<dbReference type="AlphaFoldDB" id="A0A7W8HWS3"/>
<gene>
    <name evidence="2" type="ORF">HNQ67_000844</name>
</gene>
<accession>A0A7W8HWS3</accession>
<name>A0A7W8HWS3_9CAUL</name>
<reference evidence="2 3" key="1">
    <citation type="submission" date="2020-08" db="EMBL/GenBank/DDBJ databases">
        <title>Genomic Encyclopedia of Type Strains, Phase IV (KMG-IV): sequencing the most valuable type-strain genomes for metagenomic binning, comparative biology and taxonomic classification.</title>
        <authorList>
            <person name="Goeker M."/>
        </authorList>
    </citation>
    <scope>NUCLEOTIDE SEQUENCE [LARGE SCALE GENOMIC DNA]</scope>
    <source>
        <strain evidence="2 3">DSM 25335</strain>
    </source>
</reference>